<dbReference type="InterPro" id="IPR029044">
    <property type="entry name" value="Nucleotide-diphossugar_trans"/>
</dbReference>
<sequence>MKPTVCLNMIVKDEAHVIRRCLESVRPLIDTWVIVDTGSTDGTQDVIREVYGDLPGELYERPWKGFDGSRTEAVELARSRADYLLFMDADDMMEVESGFRLPELALDAYNITVRDGSSVNRRSALVSTRLPWRYVGVLHEYLDCGTRCTLGTVEGACIRIVGGGGRSMGKSVREKYLRDAEILEQGLIKEPDNTRYAFYVAQSWHNALELEKALEAYDRRAAIGGWDEEVFCAHLSGARLAERMERPADEVMDRYLRAHEARPTRAEPLGELARWCRFGRRWPLAYMFAGQAFRIPYPSGDHLSVESDWYDWRVLDELAISAFWTGAYEESKSCCEHLLDGGKLPVDQRRRVTENLECALAQLKAGSEQLAEA</sequence>
<proteinExistence type="predicted"/>
<name>A0A1S2Q4Z8_9ACTN</name>
<evidence type="ECO:0000259" key="1">
    <source>
        <dbReference type="Pfam" id="PF00535"/>
    </source>
</evidence>
<accession>A0A1S2Q4Z8</accession>
<protein>
    <recommendedName>
        <fullName evidence="1">Glycosyltransferase 2-like domain-containing protein</fullName>
    </recommendedName>
</protein>
<dbReference type="Gene3D" id="1.25.40.10">
    <property type="entry name" value="Tetratricopeptide repeat domain"/>
    <property type="match status" value="1"/>
</dbReference>
<keyword evidence="3" id="KW-1185">Reference proteome</keyword>
<dbReference type="InterPro" id="IPR011990">
    <property type="entry name" value="TPR-like_helical_dom_sf"/>
</dbReference>
<reference evidence="2 3" key="1">
    <citation type="submission" date="2016-10" db="EMBL/GenBank/DDBJ databases">
        <title>Genome sequence of Streptomyces sp. MUSC 93.</title>
        <authorList>
            <person name="Lee L.-H."/>
            <person name="Ser H.-L."/>
            <person name="Law J.W.-F."/>
        </authorList>
    </citation>
    <scope>NUCLEOTIDE SEQUENCE [LARGE SCALE GENOMIC DNA]</scope>
    <source>
        <strain evidence="2 3">MUSC 93</strain>
    </source>
</reference>
<dbReference type="Gene3D" id="3.90.550.10">
    <property type="entry name" value="Spore Coat Polysaccharide Biosynthesis Protein SpsA, Chain A"/>
    <property type="match status" value="1"/>
</dbReference>
<gene>
    <name evidence="2" type="ORF">BIV24_01610</name>
</gene>
<dbReference type="AlphaFoldDB" id="A0A1S2Q4Z8"/>
<comment type="caution">
    <text evidence="2">The sequence shown here is derived from an EMBL/GenBank/DDBJ whole genome shotgun (WGS) entry which is preliminary data.</text>
</comment>
<dbReference type="PANTHER" id="PTHR43630">
    <property type="entry name" value="POLY-BETA-1,6-N-ACETYL-D-GLUCOSAMINE SYNTHASE"/>
    <property type="match status" value="1"/>
</dbReference>
<dbReference type="EMBL" id="MLYP01000004">
    <property type="protein sequence ID" value="OIK01192.1"/>
    <property type="molecule type" value="Genomic_DNA"/>
</dbReference>
<dbReference type="SUPFAM" id="SSF53448">
    <property type="entry name" value="Nucleotide-diphospho-sugar transferases"/>
    <property type="match status" value="1"/>
</dbReference>
<evidence type="ECO:0000313" key="2">
    <source>
        <dbReference type="EMBL" id="OIK01192.1"/>
    </source>
</evidence>
<dbReference type="Proteomes" id="UP000179935">
    <property type="component" value="Unassembled WGS sequence"/>
</dbReference>
<feature type="domain" description="Glycosyltransferase 2-like" evidence="1">
    <location>
        <begin position="9"/>
        <end position="94"/>
    </location>
</feature>
<dbReference type="InterPro" id="IPR001173">
    <property type="entry name" value="Glyco_trans_2-like"/>
</dbReference>
<dbReference type="Pfam" id="PF00535">
    <property type="entry name" value="Glycos_transf_2"/>
    <property type="match status" value="1"/>
</dbReference>
<dbReference type="PANTHER" id="PTHR43630:SF2">
    <property type="entry name" value="GLYCOSYLTRANSFERASE"/>
    <property type="match status" value="1"/>
</dbReference>
<organism evidence="2 3">
    <name type="scientific">Streptomyces colonosanans</name>
    <dbReference type="NCBI Taxonomy" id="1428652"/>
    <lineage>
        <taxon>Bacteria</taxon>
        <taxon>Bacillati</taxon>
        <taxon>Actinomycetota</taxon>
        <taxon>Actinomycetes</taxon>
        <taxon>Kitasatosporales</taxon>
        <taxon>Streptomycetaceae</taxon>
        <taxon>Streptomyces</taxon>
    </lineage>
</organism>
<evidence type="ECO:0000313" key="3">
    <source>
        <dbReference type="Proteomes" id="UP000179935"/>
    </source>
</evidence>
<dbReference type="RefSeq" id="WP_071364322.1">
    <property type="nucleotide sequence ID" value="NZ_MLYP01000004.1"/>
</dbReference>